<reference evidence="3" key="1">
    <citation type="submission" date="2021-05" db="EMBL/GenBank/DDBJ databases">
        <authorList>
            <person name="Alioto T."/>
            <person name="Alioto T."/>
            <person name="Gomez Garrido J."/>
        </authorList>
    </citation>
    <scope>NUCLEOTIDE SEQUENCE</scope>
</reference>
<dbReference type="InterPro" id="IPR009764">
    <property type="entry name" value="OCIA_dom"/>
</dbReference>
<evidence type="ECO:0000259" key="2">
    <source>
        <dbReference type="Pfam" id="PF07051"/>
    </source>
</evidence>
<feature type="domain" description="OCIA" evidence="2">
    <location>
        <begin position="27"/>
        <end position="111"/>
    </location>
</feature>
<dbReference type="EMBL" id="HBUF01660471">
    <property type="protein sequence ID" value="CAG6788527.1"/>
    <property type="molecule type" value="Transcribed_RNA"/>
</dbReference>
<feature type="compositionally biased region" description="Basic and acidic residues" evidence="1">
    <location>
        <begin position="165"/>
        <end position="175"/>
    </location>
</feature>
<name>A0A8D8PK73_9HEMI</name>
<dbReference type="GO" id="GO:0005768">
    <property type="term" value="C:endosome"/>
    <property type="evidence" value="ECO:0007669"/>
    <property type="project" value="TreeGrafter"/>
</dbReference>
<dbReference type="EMBL" id="HBUF01001493">
    <property type="protein sequence ID" value="CAG6605962.1"/>
    <property type="molecule type" value="Transcribed_RNA"/>
</dbReference>
<feature type="region of interest" description="Disordered" evidence="1">
    <location>
        <begin position="216"/>
        <end position="268"/>
    </location>
</feature>
<dbReference type="PANTHER" id="PTHR13336:SF3">
    <property type="entry name" value="OCIA DOMAIN-CONTAINING PROTEIN 1"/>
    <property type="match status" value="1"/>
</dbReference>
<dbReference type="AlphaFoldDB" id="A0A8D8PK73"/>
<organism evidence="3">
    <name type="scientific">Cacopsylla melanoneura</name>
    <dbReference type="NCBI Taxonomy" id="428564"/>
    <lineage>
        <taxon>Eukaryota</taxon>
        <taxon>Metazoa</taxon>
        <taxon>Ecdysozoa</taxon>
        <taxon>Arthropoda</taxon>
        <taxon>Hexapoda</taxon>
        <taxon>Insecta</taxon>
        <taxon>Pterygota</taxon>
        <taxon>Neoptera</taxon>
        <taxon>Paraneoptera</taxon>
        <taxon>Hemiptera</taxon>
        <taxon>Sternorrhyncha</taxon>
        <taxon>Psylloidea</taxon>
        <taxon>Psyllidae</taxon>
        <taxon>Psyllinae</taxon>
        <taxon>Cacopsylla</taxon>
    </lineage>
</organism>
<sequence>MQQSDGYNPGAPAPTLGDKTPLDLGPYKFSPEEMRVLNECNREAFFKRCLPLGSLLGFGTYYGIRIGYFKGHPKFGSVPKVAAAVCVGYFVGKFSYQWKCAQKMMEVPNSRLGQMLRERRRAGKGGFQETLEPGFGTGISLPSTFSIKDEPLLVDDSQPTSFMGLDDRPYRDIDFQRPPSYDGSTMELSGLPSEPPAHKITYDELRKKNRDEYEIQRSRFIPRAPPTPVSDPLLLSQSQPSTPTMYSNPDTWAPGPGEGNYNDDPYSK</sequence>
<protein>
    <submittedName>
        <fullName evidence="3">OCIA domain-containing protein 1</fullName>
    </submittedName>
</protein>
<dbReference type="InterPro" id="IPR040187">
    <property type="entry name" value="OCAD1/2"/>
</dbReference>
<dbReference type="EMBL" id="HBUF01001491">
    <property type="protein sequence ID" value="CAG6605958.1"/>
    <property type="molecule type" value="Transcribed_RNA"/>
</dbReference>
<feature type="compositionally biased region" description="Low complexity" evidence="1">
    <location>
        <begin position="232"/>
        <end position="244"/>
    </location>
</feature>
<dbReference type="EMBL" id="HBUF01001495">
    <property type="protein sequence ID" value="CAG6605966.1"/>
    <property type="molecule type" value="Transcribed_RNA"/>
</dbReference>
<dbReference type="EMBL" id="HBUF01364806">
    <property type="protein sequence ID" value="CAG6722970.1"/>
    <property type="molecule type" value="Transcribed_RNA"/>
</dbReference>
<dbReference type="Pfam" id="PF07051">
    <property type="entry name" value="OCIA"/>
    <property type="match status" value="1"/>
</dbReference>
<dbReference type="EMBL" id="HBUF01001494">
    <property type="protein sequence ID" value="CAG6605964.1"/>
    <property type="molecule type" value="Transcribed_RNA"/>
</dbReference>
<feature type="region of interest" description="Disordered" evidence="1">
    <location>
        <begin position="1"/>
        <end position="22"/>
    </location>
</feature>
<proteinExistence type="predicted"/>
<dbReference type="EMBL" id="HBUF01325994">
    <property type="protein sequence ID" value="CAG6695919.1"/>
    <property type="molecule type" value="Transcribed_RNA"/>
</dbReference>
<dbReference type="PANTHER" id="PTHR13336">
    <property type="entry name" value="OVARIAN CARCINOMA IMMUNOREACTIVE ANTIGEN"/>
    <property type="match status" value="1"/>
</dbReference>
<evidence type="ECO:0000256" key="1">
    <source>
        <dbReference type="SAM" id="MobiDB-lite"/>
    </source>
</evidence>
<dbReference type="EMBL" id="HBUF01001490">
    <property type="protein sequence ID" value="CAG6605956.1"/>
    <property type="molecule type" value="Transcribed_RNA"/>
</dbReference>
<evidence type="ECO:0000313" key="3">
    <source>
        <dbReference type="EMBL" id="CAG6605962.1"/>
    </source>
</evidence>
<dbReference type="EMBL" id="HBUF01001492">
    <property type="protein sequence ID" value="CAG6605960.1"/>
    <property type="molecule type" value="Transcribed_RNA"/>
</dbReference>
<accession>A0A8D8PK73</accession>
<feature type="region of interest" description="Disordered" evidence="1">
    <location>
        <begin position="156"/>
        <end position="198"/>
    </location>
</feature>